<keyword evidence="4" id="KW-1185">Reference proteome</keyword>
<dbReference type="CDD" id="cd02248">
    <property type="entry name" value="Peptidase_C1A"/>
    <property type="match status" value="1"/>
</dbReference>
<dbReference type="InterPro" id="IPR000668">
    <property type="entry name" value="Peptidase_C1A_C"/>
</dbReference>
<dbReference type="Proteomes" id="UP001558652">
    <property type="component" value="Unassembled WGS sequence"/>
</dbReference>
<dbReference type="InterPro" id="IPR038765">
    <property type="entry name" value="Papain-like_cys_pep_sf"/>
</dbReference>
<dbReference type="EMBL" id="JBFDAA010000023">
    <property type="protein sequence ID" value="KAL1110157.1"/>
    <property type="molecule type" value="Genomic_DNA"/>
</dbReference>
<feature type="domain" description="Peptidase C1A papain C-terminal" evidence="2">
    <location>
        <begin position="1"/>
        <end position="176"/>
    </location>
</feature>
<evidence type="ECO:0000259" key="2">
    <source>
        <dbReference type="SMART" id="SM00645"/>
    </source>
</evidence>
<dbReference type="SUPFAM" id="SSF54001">
    <property type="entry name" value="Cysteine proteinases"/>
    <property type="match status" value="1"/>
</dbReference>
<evidence type="ECO:0000313" key="4">
    <source>
        <dbReference type="Proteomes" id="UP001558652"/>
    </source>
</evidence>
<comment type="similarity">
    <text evidence="1">Belongs to the peptidase C1 family.</text>
</comment>
<dbReference type="PROSITE" id="PS00639">
    <property type="entry name" value="THIOL_PROTEASE_HIS"/>
    <property type="match status" value="1"/>
</dbReference>
<dbReference type="InterPro" id="IPR013128">
    <property type="entry name" value="Peptidase_C1A"/>
</dbReference>
<evidence type="ECO:0000313" key="3">
    <source>
        <dbReference type="EMBL" id="KAL1110157.1"/>
    </source>
</evidence>
<dbReference type="InterPro" id="IPR025660">
    <property type="entry name" value="Pept_his_AS"/>
</dbReference>
<dbReference type="Gene3D" id="3.90.70.10">
    <property type="entry name" value="Cysteine proteinases"/>
    <property type="match status" value="1"/>
</dbReference>
<gene>
    <name evidence="3" type="ORF">AAG570_008234</name>
</gene>
<sequence>MAAAKYGQLQTFSVQQAIDCAGNGNMGCNGGDTCSLLAWLVDNNIKIALEKDYPLVLQTQTCKLSKFDKGVKVASNFSCDRGNENDLLTTLAHHGPVAVAVNALLWQFYLGGVIKYNCDQDGINHAVQIVGYDTTATTPHYIVRNSWGTSFGEKGYLKIAIGDNVCGKYLLFIYHKYSFRL</sequence>
<protein>
    <recommendedName>
        <fullName evidence="2">Peptidase C1A papain C-terminal domain-containing protein</fullName>
    </recommendedName>
</protein>
<accession>A0ABD0XU08</accession>
<dbReference type="PANTHER" id="PTHR12411">
    <property type="entry name" value="CYSTEINE PROTEASE FAMILY C1-RELATED"/>
    <property type="match status" value="1"/>
</dbReference>
<name>A0ABD0XU08_9HEMI</name>
<organism evidence="3 4">
    <name type="scientific">Ranatra chinensis</name>
    <dbReference type="NCBI Taxonomy" id="642074"/>
    <lineage>
        <taxon>Eukaryota</taxon>
        <taxon>Metazoa</taxon>
        <taxon>Ecdysozoa</taxon>
        <taxon>Arthropoda</taxon>
        <taxon>Hexapoda</taxon>
        <taxon>Insecta</taxon>
        <taxon>Pterygota</taxon>
        <taxon>Neoptera</taxon>
        <taxon>Paraneoptera</taxon>
        <taxon>Hemiptera</taxon>
        <taxon>Heteroptera</taxon>
        <taxon>Panheteroptera</taxon>
        <taxon>Nepomorpha</taxon>
        <taxon>Nepidae</taxon>
        <taxon>Ranatrinae</taxon>
        <taxon>Ranatra</taxon>
    </lineage>
</organism>
<dbReference type="SMART" id="SM00645">
    <property type="entry name" value="Pept_C1"/>
    <property type="match status" value="1"/>
</dbReference>
<dbReference type="AlphaFoldDB" id="A0ABD0XU08"/>
<dbReference type="Pfam" id="PF00112">
    <property type="entry name" value="Peptidase_C1"/>
    <property type="match status" value="1"/>
</dbReference>
<comment type="caution">
    <text evidence="3">The sequence shown here is derived from an EMBL/GenBank/DDBJ whole genome shotgun (WGS) entry which is preliminary data.</text>
</comment>
<proteinExistence type="inferred from homology"/>
<reference evidence="3 4" key="1">
    <citation type="submission" date="2024-07" db="EMBL/GenBank/DDBJ databases">
        <title>Chromosome-level genome assembly of the water stick insect Ranatra chinensis (Heteroptera: Nepidae).</title>
        <authorList>
            <person name="Liu X."/>
        </authorList>
    </citation>
    <scope>NUCLEOTIDE SEQUENCE [LARGE SCALE GENOMIC DNA]</scope>
    <source>
        <strain evidence="3">Cailab_2021Rc</strain>
        <tissue evidence="3">Muscle</tissue>
    </source>
</reference>
<dbReference type="InterPro" id="IPR039417">
    <property type="entry name" value="Peptidase_C1A_papain-like"/>
</dbReference>
<evidence type="ECO:0000256" key="1">
    <source>
        <dbReference type="ARBA" id="ARBA00008455"/>
    </source>
</evidence>